<organism evidence="9 10">
    <name type="scientific">Marchantia polymorpha subsp. ruderalis</name>
    <dbReference type="NCBI Taxonomy" id="1480154"/>
    <lineage>
        <taxon>Eukaryota</taxon>
        <taxon>Viridiplantae</taxon>
        <taxon>Streptophyta</taxon>
        <taxon>Embryophyta</taxon>
        <taxon>Marchantiophyta</taxon>
        <taxon>Marchantiopsida</taxon>
        <taxon>Marchantiidae</taxon>
        <taxon>Marchantiales</taxon>
        <taxon>Marchantiaceae</taxon>
        <taxon>Marchantia</taxon>
    </lineage>
</organism>
<dbReference type="Gene3D" id="1.10.1280.10">
    <property type="entry name" value="Di-copper center containing domain from catechol oxidase"/>
    <property type="match status" value="2"/>
</dbReference>
<comment type="caution">
    <text evidence="9">The sequence shown here is derived from an EMBL/GenBank/DDBJ whole genome shotgun (WGS) entry which is preliminary data.</text>
</comment>
<dbReference type="Pfam" id="PF00264">
    <property type="entry name" value="Tyrosinase"/>
    <property type="match status" value="1"/>
</dbReference>
<keyword evidence="10" id="KW-1185">Reference proteome</keyword>
<dbReference type="Pfam" id="PF12142">
    <property type="entry name" value="PPO1_DWL"/>
    <property type="match status" value="1"/>
</dbReference>
<dbReference type="AlphaFoldDB" id="A0A176WHX1"/>
<gene>
    <name evidence="9" type="ORF">AXG93_786s1290</name>
</gene>
<name>A0A176WHX1_MARPO</name>
<comment type="cofactor">
    <cofactor evidence="1">
        <name>Cu(2+)</name>
        <dbReference type="ChEBI" id="CHEBI:29036"/>
    </cofactor>
</comment>
<evidence type="ECO:0000256" key="5">
    <source>
        <dbReference type="ARBA" id="ARBA00023008"/>
    </source>
</evidence>
<comment type="similarity">
    <text evidence="2">Belongs to the tyrosinase family.</text>
</comment>
<accession>A0A176WHX1</accession>
<evidence type="ECO:0000313" key="9">
    <source>
        <dbReference type="EMBL" id="OAE32830.1"/>
    </source>
</evidence>
<dbReference type="GO" id="GO:0046872">
    <property type="term" value="F:metal ion binding"/>
    <property type="evidence" value="ECO:0007669"/>
    <property type="project" value="UniProtKB-KW"/>
</dbReference>
<feature type="domain" description="Polyphenol oxidase central" evidence="8">
    <location>
        <begin position="304"/>
        <end position="350"/>
    </location>
</feature>
<sequence length="364" mass="41586">MKSKRLLCLFLFMFVVYSTWGYVEAAPICITLNTIQKCQAGNFFGEITQCCPPAAYTKGPVVDFIPKRDRHPGPLRVRKALQCLSGDELSSYSEKLWKAYELMQALPQDDPRSFYQQNAMHCAYGSGAFVQDGTGNLTIDIHFNCFDAEKANRNKEGCFRVGHFFPELYSDPSKSTFHANRSVRPFTANLPADLSILNRSETPLRFVSEAVPRNKEVMHRSMQPGKSPLDFHGWEFKYGQPQNLNISGGGSLEFLPHNSIHRWIGGSTSLTTHAPEDPIFYVFHSNLERLWDVWQRLGGGRKDPSSPDWLDAEFLFYDENAVLRRVKVKDSLVMKDFGYTYERVFDESWLFFDNSTLTPVKPSN</sequence>
<evidence type="ECO:0000259" key="7">
    <source>
        <dbReference type="Pfam" id="PF00264"/>
    </source>
</evidence>
<dbReference type="InterPro" id="IPR008922">
    <property type="entry name" value="Di-copper_centre_dom_sf"/>
</dbReference>
<feature type="signal peptide" evidence="6">
    <location>
        <begin position="1"/>
        <end position="25"/>
    </location>
</feature>
<proteinExistence type="inferred from homology"/>
<evidence type="ECO:0000256" key="6">
    <source>
        <dbReference type="SAM" id="SignalP"/>
    </source>
</evidence>
<feature type="domain" description="Tyrosinase copper-binding" evidence="7">
    <location>
        <begin position="225"/>
        <end position="296"/>
    </location>
</feature>
<keyword evidence="6" id="KW-0732">Signal</keyword>
<reference evidence="9" key="1">
    <citation type="submission" date="2016-03" db="EMBL/GenBank/DDBJ databases">
        <title>Mechanisms controlling the formation of the plant cell surface in tip-growing cells are functionally conserved among land plants.</title>
        <authorList>
            <person name="Honkanen S."/>
            <person name="Jones V.A."/>
            <person name="Morieri G."/>
            <person name="Champion C."/>
            <person name="Hetherington A.J."/>
            <person name="Kelly S."/>
            <person name="Saint-Marcoux D."/>
            <person name="Proust H."/>
            <person name="Prescott H."/>
            <person name="Dolan L."/>
        </authorList>
    </citation>
    <scope>NUCLEOTIDE SEQUENCE [LARGE SCALE GENOMIC DNA]</scope>
    <source>
        <tissue evidence="9">Whole gametophyte</tissue>
    </source>
</reference>
<dbReference type="InterPro" id="IPR050316">
    <property type="entry name" value="Tyrosinase/Hemocyanin"/>
</dbReference>
<dbReference type="InterPro" id="IPR022739">
    <property type="entry name" value="Polyphenol_oxidase_cen"/>
</dbReference>
<evidence type="ECO:0000313" key="10">
    <source>
        <dbReference type="Proteomes" id="UP000077202"/>
    </source>
</evidence>
<keyword evidence="3" id="KW-0479">Metal-binding</keyword>
<evidence type="ECO:0000256" key="2">
    <source>
        <dbReference type="ARBA" id="ARBA00009928"/>
    </source>
</evidence>
<evidence type="ECO:0000256" key="4">
    <source>
        <dbReference type="ARBA" id="ARBA00023002"/>
    </source>
</evidence>
<keyword evidence="4" id="KW-0560">Oxidoreductase</keyword>
<dbReference type="InterPro" id="IPR002227">
    <property type="entry name" value="Tyrosinase_Cu-bd"/>
</dbReference>
<evidence type="ECO:0000256" key="3">
    <source>
        <dbReference type="ARBA" id="ARBA00022723"/>
    </source>
</evidence>
<dbReference type="GO" id="GO:0004097">
    <property type="term" value="F:catechol oxidase activity"/>
    <property type="evidence" value="ECO:0007669"/>
    <property type="project" value="InterPro"/>
</dbReference>
<dbReference type="PANTHER" id="PTHR11474">
    <property type="entry name" value="TYROSINASE FAMILY MEMBER"/>
    <property type="match status" value="1"/>
</dbReference>
<evidence type="ECO:0008006" key="11">
    <source>
        <dbReference type="Google" id="ProtNLM"/>
    </source>
</evidence>
<dbReference type="PANTHER" id="PTHR11474:SF76">
    <property type="entry name" value="SHKT DOMAIN-CONTAINING PROTEIN"/>
    <property type="match status" value="1"/>
</dbReference>
<dbReference type="Proteomes" id="UP000077202">
    <property type="component" value="Unassembled WGS sequence"/>
</dbReference>
<evidence type="ECO:0000256" key="1">
    <source>
        <dbReference type="ARBA" id="ARBA00001973"/>
    </source>
</evidence>
<dbReference type="PRINTS" id="PR00092">
    <property type="entry name" value="TYROSINASE"/>
</dbReference>
<dbReference type="SUPFAM" id="SSF48056">
    <property type="entry name" value="Di-copper centre-containing domain"/>
    <property type="match status" value="1"/>
</dbReference>
<evidence type="ECO:0000259" key="8">
    <source>
        <dbReference type="Pfam" id="PF12142"/>
    </source>
</evidence>
<feature type="chain" id="PRO_5008052509" description="Tyrosinase copper-binding domain-containing protein" evidence="6">
    <location>
        <begin position="26"/>
        <end position="364"/>
    </location>
</feature>
<dbReference type="EMBL" id="LVLJ01000728">
    <property type="protein sequence ID" value="OAE32830.1"/>
    <property type="molecule type" value="Genomic_DNA"/>
</dbReference>
<protein>
    <recommendedName>
        <fullName evidence="11">Tyrosinase copper-binding domain-containing protein</fullName>
    </recommendedName>
</protein>
<keyword evidence="5" id="KW-0186">Copper</keyword>